<feature type="region of interest" description="Disordered" evidence="6">
    <location>
        <begin position="200"/>
        <end position="223"/>
    </location>
</feature>
<dbReference type="GO" id="GO:0015513">
    <property type="term" value="F:high-affinity secondary active nitrite transmembrane transporter activity"/>
    <property type="evidence" value="ECO:0007669"/>
    <property type="project" value="TreeGrafter"/>
</dbReference>
<proteinExistence type="inferred from homology"/>
<keyword evidence="2 7" id="KW-0812">Transmembrane</keyword>
<feature type="transmembrane region" description="Helical" evidence="7">
    <location>
        <begin position="165"/>
        <end position="188"/>
    </location>
</feature>
<reference evidence="8" key="1">
    <citation type="submission" date="2015-06" db="EMBL/GenBank/DDBJ databases">
        <title>Genetic Architecture Underlying Mating-Type Determination in the Yeast Leucosporidium scottii and the Evolution of Mating Systems in Basidiomycetes.</title>
        <authorList>
            <person name="Maia T.M."/>
            <person name="Lopes S."/>
            <person name="Almeida J.M.G.C.F."/>
            <person name="Rosa L.H."/>
            <person name="Sampaio J.P."/>
            <person name="Goncalves P."/>
            <person name="Coelho M.A."/>
        </authorList>
    </citation>
    <scope>NUCLEOTIDE SEQUENCE</scope>
</reference>
<feature type="transmembrane region" description="Helical" evidence="7">
    <location>
        <begin position="128"/>
        <end position="153"/>
    </location>
</feature>
<dbReference type="Pfam" id="PF01226">
    <property type="entry name" value="Form_Nir_trans"/>
    <property type="match status" value="1"/>
</dbReference>
<feature type="compositionally biased region" description="Basic and acidic residues" evidence="6">
    <location>
        <begin position="200"/>
        <end position="209"/>
    </location>
</feature>
<dbReference type="EMBL" id="LN868506">
    <property type="protein sequence ID" value="CRX79023.1"/>
    <property type="molecule type" value="Genomic_DNA"/>
</dbReference>
<organism evidence="8">
    <name type="scientific">Leucosporidium scottii</name>
    <dbReference type="NCBI Taxonomy" id="5278"/>
    <lineage>
        <taxon>Eukaryota</taxon>
        <taxon>Fungi</taxon>
        <taxon>Dikarya</taxon>
        <taxon>Basidiomycota</taxon>
        <taxon>Pucciniomycotina</taxon>
        <taxon>Microbotryomycetes</taxon>
        <taxon>Leucosporidiales</taxon>
        <taxon>Leucosporidium</taxon>
    </lineage>
</organism>
<evidence type="ECO:0000256" key="7">
    <source>
        <dbReference type="SAM" id="Phobius"/>
    </source>
</evidence>
<evidence type="ECO:0000256" key="5">
    <source>
        <dbReference type="ARBA" id="ARBA00049660"/>
    </source>
</evidence>
<keyword evidence="4 7" id="KW-0472">Membrane</keyword>
<evidence type="ECO:0000256" key="2">
    <source>
        <dbReference type="ARBA" id="ARBA00022692"/>
    </source>
</evidence>
<accession>A0A0H5FU94</accession>
<feature type="transmembrane region" description="Helical" evidence="7">
    <location>
        <begin position="38"/>
        <end position="63"/>
    </location>
</feature>
<comment type="similarity">
    <text evidence="5">Belongs to the FNT transporter (TC 1.A.16) family.</text>
</comment>
<evidence type="ECO:0000256" key="4">
    <source>
        <dbReference type="ARBA" id="ARBA00023136"/>
    </source>
</evidence>
<dbReference type="InterPro" id="IPR000292">
    <property type="entry name" value="For/NO2_transpt"/>
</dbReference>
<evidence type="ECO:0000256" key="6">
    <source>
        <dbReference type="SAM" id="MobiDB-lite"/>
    </source>
</evidence>
<comment type="subcellular location">
    <subcellularLocation>
        <location evidence="1">Membrane</location>
        <topology evidence="1">Multi-pass membrane protein</topology>
    </subcellularLocation>
</comment>
<dbReference type="PANTHER" id="PTHR30520">
    <property type="entry name" value="FORMATE TRANSPORTER-RELATED"/>
    <property type="match status" value="1"/>
</dbReference>
<dbReference type="GO" id="GO:0005886">
    <property type="term" value="C:plasma membrane"/>
    <property type="evidence" value="ECO:0007669"/>
    <property type="project" value="TreeGrafter"/>
</dbReference>
<dbReference type="PANTHER" id="PTHR30520:SF6">
    <property type="entry name" value="FORMATE_NITRATE FAMILY TRANSPORTER (EUROFUNG)"/>
    <property type="match status" value="1"/>
</dbReference>
<evidence type="ECO:0000256" key="3">
    <source>
        <dbReference type="ARBA" id="ARBA00022989"/>
    </source>
</evidence>
<dbReference type="Gene3D" id="1.20.1080.10">
    <property type="entry name" value="Glycerol uptake facilitator protein"/>
    <property type="match status" value="1"/>
</dbReference>
<sequence>MGGILLSFGAMVSLMVGGGSHGLATDNPGLNKLITAAIFPIGLIMIILTGSELVTSNMAIFVVSTLRRRTPWWSYPANIFPVFLGNLCGSLLVAGLFAKSSGIFDAEPYRSYVIAFAMAKVHPNWAQIFVKGIACNFVVAAELPVFVFVCLGYDHVGYYIWKSMIPAFLGNAVGAALLAVPLTLFFLMGHNSSSALGELSERTDEETRIDSSAGNSVLGVHKE</sequence>
<feature type="transmembrane region" description="Helical" evidence="7">
    <location>
        <begin position="75"/>
        <end position="98"/>
    </location>
</feature>
<protein>
    <recommendedName>
        <fullName evidence="9">Formate/nitrite transporter</fullName>
    </recommendedName>
</protein>
<dbReference type="AlphaFoldDB" id="A0A0H5FU94"/>
<evidence type="ECO:0000313" key="8">
    <source>
        <dbReference type="EMBL" id="CRX79023.1"/>
    </source>
</evidence>
<evidence type="ECO:0008006" key="9">
    <source>
        <dbReference type="Google" id="ProtNLM"/>
    </source>
</evidence>
<dbReference type="InterPro" id="IPR023271">
    <property type="entry name" value="Aquaporin-like"/>
</dbReference>
<keyword evidence="3 7" id="KW-1133">Transmembrane helix</keyword>
<name>A0A0H5FU94_9BASI</name>
<dbReference type="GO" id="GO:0015707">
    <property type="term" value="P:nitrite transport"/>
    <property type="evidence" value="ECO:0007669"/>
    <property type="project" value="TreeGrafter"/>
</dbReference>
<evidence type="ECO:0000256" key="1">
    <source>
        <dbReference type="ARBA" id="ARBA00004141"/>
    </source>
</evidence>